<dbReference type="Pfam" id="PF16003">
    <property type="entry name" value="DUF4776"/>
    <property type="match status" value="1"/>
</dbReference>
<protein>
    <submittedName>
        <fullName evidence="4">GH18392</fullName>
    </submittedName>
</protein>
<dbReference type="InterPro" id="IPR031949">
    <property type="entry name" value="DUF4776"/>
</dbReference>
<dbReference type="EMBL" id="CH916369">
    <property type="protein sequence ID" value="EDV93211.1"/>
    <property type="molecule type" value="Genomic_DNA"/>
</dbReference>
<feature type="compositionally biased region" description="Basic residues" evidence="1">
    <location>
        <begin position="504"/>
        <end position="522"/>
    </location>
</feature>
<dbReference type="STRING" id="7222.B4JET0"/>
<feature type="domain" description="DUF4788" evidence="3">
    <location>
        <begin position="13"/>
        <end position="220"/>
    </location>
</feature>
<dbReference type="KEGG" id="dgr:6563770"/>
<dbReference type="Pfam" id="PF16032">
    <property type="entry name" value="DUF4788"/>
    <property type="match status" value="1"/>
</dbReference>
<evidence type="ECO:0000256" key="1">
    <source>
        <dbReference type="SAM" id="MobiDB-lite"/>
    </source>
</evidence>
<evidence type="ECO:0000313" key="5">
    <source>
        <dbReference type="Proteomes" id="UP000001070"/>
    </source>
</evidence>
<dbReference type="PhylomeDB" id="B4JET0"/>
<dbReference type="OMA" id="NITWLPK"/>
<accession>B4JET0</accession>
<dbReference type="eggNOG" id="ENOG502SIHJ">
    <property type="taxonomic scope" value="Eukaryota"/>
</dbReference>
<feature type="compositionally biased region" description="Basic residues" evidence="1">
    <location>
        <begin position="817"/>
        <end position="833"/>
    </location>
</feature>
<dbReference type="HOGENOM" id="CLU_008522_0_0_1"/>
<organism evidence="5">
    <name type="scientific">Drosophila grimshawi</name>
    <name type="common">Hawaiian fruit fly</name>
    <name type="synonym">Idiomyia grimshawi</name>
    <dbReference type="NCBI Taxonomy" id="7222"/>
    <lineage>
        <taxon>Eukaryota</taxon>
        <taxon>Metazoa</taxon>
        <taxon>Ecdysozoa</taxon>
        <taxon>Arthropoda</taxon>
        <taxon>Hexapoda</taxon>
        <taxon>Insecta</taxon>
        <taxon>Pterygota</taxon>
        <taxon>Neoptera</taxon>
        <taxon>Endopterygota</taxon>
        <taxon>Diptera</taxon>
        <taxon>Brachycera</taxon>
        <taxon>Muscomorpha</taxon>
        <taxon>Ephydroidea</taxon>
        <taxon>Drosophilidae</taxon>
        <taxon>Drosophila</taxon>
        <taxon>Hawaiian Drosophila</taxon>
    </lineage>
</organism>
<keyword evidence="5" id="KW-1185">Reference proteome</keyword>
<proteinExistence type="predicted"/>
<gene>
    <name evidence="4" type="primary">Dgri\GH18392</name>
    <name evidence="4" type="ORF">Dgri_GH18392</name>
</gene>
<evidence type="ECO:0000313" key="4">
    <source>
        <dbReference type="EMBL" id="EDV93211.1"/>
    </source>
</evidence>
<dbReference type="OrthoDB" id="7883086at2759"/>
<feature type="region of interest" description="Disordered" evidence="1">
    <location>
        <begin position="502"/>
        <end position="522"/>
    </location>
</feature>
<dbReference type="PANTHER" id="PTHR39079">
    <property type="entry name" value="FI08034P-RELATED"/>
    <property type="match status" value="1"/>
</dbReference>
<dbReference type="InParanoid" id="B4JET0"/>
<sequence length="880" mass="100954">MQPLKQNYSFDIIVTKSSLQPNDAQESTNPFKYCIRLFNSSIDVPPNRLFVKHFPSSSLGEFVASPCELVGSLSERGISVTIYENDEMLGCGNCKLSPSLLRRLADQTFSVNEVVPVLLENNKKRVAELDLNIKFSSTQPDLDTRLLPFGCYDVCRPLDKSVNPRDVIFTLGRSHRCAATTCITDERLMSHAGAPFTCMHKKIEPTGKECSCMVKGVKPPPELDAAKEQERKLLKKLLVDLEIDKEKVPTPPSGYERSRQYKRRKGHSSSGSNSYHSIDSCLDPEVRDERQIQELELAHKHALGECPVIKAPKVNGVKYTPPQICPVCQANITWLPRVSACPYCGYKHYEMEPDSEQPFDETATAAEIVNNHFLNTRGEQKRSSSPLPVSLTSKECTCKQVQRLCTRCRVQELCSTTKLQSKLQPKSETVKKAPSTTSQRCKELVKIFTEMRNFYSDKKLDNKAMTDKLLKDCDKECRKGAKKKRHRHTCVMKKALKDLEKIYPSKKPKAKSQKKKKRRVKSKRYTFLVRKDNLRPEVKTHHSCARELGRVPCHMGWLWTASELGRHRCWKPGAIKKPIREIMAYFLRDYPADRVVQSRFHYRRQLNQNAADNKEPLIQHPTLHITKHRDEYVVTLRPLKEPKTLAKAANPYENMKPVVFRICKDPIAMGKRNIKLALKERGYPVCTCKQTVSKCHCRSHIDKKIFAQDVKMLSEEQGWTDIGDTFTYSDLSDSDSDDELEFGVTPPAGIVKPERLRKPDRVNCETQYNENDWAMPTMYPHPASALVQYGGCVTGERKNRFPWILGKGYVHREPKPAKKINKPKQKKKTKSRLKGGFDGAFQHEYTQYSDIQQPTNDWHRSNQEPSHKFYNYNNGPMHIY</sequence>
<feature type="compositionally biased region" description="Low complexity" evidence="1">
    <location>
        <begin position="268"/>
        <end position="277"/>
    </location>
</feature>
<reference evidence="4 5" key="1">
    <citation type="journal article" date="2007" name="Nature">
        <title>Evolution of genes and genomes on the Drosophila phylogeny.</title>
        <authorList>
            <consortium name="Drosophila 12 Genomes Consortium"/>
            <person name="Clark A.G."/>
            <person name="Eisen M.B."/>
            <person name="Smith D.R."/>
            <person name="Bergman C.M."/>
            <person name="Oliver B."/>
            <person name="Markow T.A."/>
            <person name="Kaufman T.C."/>
            <person name="Kellis M."/>
            <person name="Gelbart W."/>
            <person name="Iyer V.N."/>
            <person name="Pollard D.A."/>
            <person name="Sackton T.B."/>
            <person name="Larracuente A.M."/>
            <person name="Singh N.D."/>
            <person name="Abad J.P."/>
            <person name="Abt D.N."/>
            <person name="Adryan B."/>
            <person name="Aguade M."/>
            <person name="Akashi H."/>
            <person name="Anderson W.W."/>
            <person name="Aquadro C.F."/>
            <person name="Ardell D.H."/>
            <person name="Arguello R."/>
            <person name="Artieri C.G."/>
            <person name="Barbash D.A."/>
            <person name="Barker D."/>
            <person name="Barsanti P."/>
            <person name="Batterham P."/>
            <person name="Batzoglou S."/>
            <person name="Begun D."/>
            <person name="Bhutkar A."/>
            <person name="Blanco E."/>
            <person name="Bosak S.A."/>
            <person name="Bradley R.K."/>
            <person name="Brand A.D."/>
            <person name="Brent M.R."/>
            <person name="Brooks A.N."/>
            <person name="Brown R.H."/>
            <person name="Butlin R.K."/>
            <person name="Caggese C."/>
            <person name="Calvi B.R."/>
            <person name="Bernardo de Carvalho A."/>
            <person name="Caspi A."/>
            <person name="Castrezana S."/>
            <person name="Celniker S.E."/>
            <person name="Chang J.L."/>
            <person name="Chapple C."/>
            <person name="Chatterji S."/>
            <person name="Chinwalla A."/>
            <person name="Civetta A."/>
            <person name="Clifton S.W."/>
            <person name="Comeron J.M."/>
            <person name="Costello J.C."/>
            <person name="Coyne J.A."/>
            <person name="Daub J."/>
            <person name="David R.G."/>
            <person name="Delcher A.L."/>
            <person name="Delehaunty K."/>
            <person name="Do C.B."/>
            <person name="Ebling H."/>
            <person name="Edwards K."/>
            <person name="Eickbush T."/>
            <person name="Evans J.D."/>
            <person name="Filipski A."/>
            <person name="Findeiss S."/>
            <person name="Freyhult E."/>
            <person name="Fulton L."/>
            <person name="Fulton R."/>
            <person name="Garcia A.C."/>
            <person name="Gardiner A."/>
            <person name="Garfield D.A."/>
            <person name="Garvin B.E."/>
            <person name="Gibson G."/>
            <person name="Gilbert D."/>
            <person name="Gnerre S."/>
            <person name="Godfrey J."/>
            <person name="Good R."/>
            <person name="Gotea V."/>
            <person name="Gravely B."/>
            <person name="Greenberg A.J."/>
            <person name="Griffiths-Jones S."/>
            <person name="Gross S."/>
            <person name="Guigo R."/>
            <person name="Gustafson E.A."/>
            <person name="Haerty W."/>
            <person name="Hahn M.W."/>
            <person name="Halligan D.L."/>
            <person name="Halpern A.L."/>
            <person name="Halter G.M."/>
            <person name="Han M.V."/>
            <person name="Heger A."/>
            <person name="Hillier L."/>
            <person name="Hinrichs A.S."/>
            <person name="Holmes I."/>
            <person name="Hoskins R.A."/>
            <person name="Hubisz M.J."/>
            <person name="Hultmark D."/>
            <person name="Huntley M.A."/>
            <person name="Jaffe D.B."/>
            <person name="Jagadeeshan S."/>
            <person name="Jeck W.R."/>
            <person name="Johnson J."/>
            <person name="Jones C.D."/>
            <person name="Jordan W.C."/>
            <person name="Karpen G.H."/>
            <person name="Kataoka E."/>
            <person name="Keightley P.D."/>
            <person name="Kheradpour P."/>
            <person name="Kirkness E.F."/>
            <person name="Koerich L.B."/>
            <person name="Kristiansen K."/>
            <person name="Kudrna D."/>
            <person name="Kulathinal R.J."/>
            <person name="Kumar S."/>
            <person name="Kwok R."/>
            <person name="Lander E."/>
            <person name="Langley C.H."/>
            <person name="Lapoint R."/>
            <person name="Lazzaro B.P."/>
            <person name="Lee S.J."/>
            <person name="Levesque L."/>
            <person name="Li R."/>
            <person name="Lin C.F."/>
            <person name="Lin M.F."/>
            <person name="Lindblad-Toh K."/>
            <person name="Llopart A."/>
            <person name="Long M."/>
            <person name="Low L."/>
            <person name="Lozovsky E."/>
            <person name="Lu J."/>
            <person name="Luo M."/>
            <person name="Machado C.A."/>
            <person name="Makalowski W."/>
            <person name="Marzo M."/>
            <person name="Matsuda M."/>
            <person name="Matzkin L."/>
            <person name="McAllister B."/>
            <person name="McBride C.S."/>
            <person name="McKernan B."/>
            <person name="McKernan K."/>
            <person name="Mendez-Lago M."/>
            <person name="Minx P."/>
            <person name="Mollenhauer M.U."/>
            <person name="Montooth K."/>
            <person name="Mount S.M."/>
            <person name="Mu X."/>
            <person name="Myers E."/>
            <person name="Negre B."/>
            <person name="Newfeld S."/>
            <person name="Nielsen R."/>
            <person name="Noor M.A."/>
            <person name="O'Grady P."/>
            <person name="Pachter L."/>
            <person name="Papaceit M."/>
            <person name="Parisi M.J."/>
            <person name="Parisi M."/>
            <person name="Parts L."/>
            <person name="Pedersen J.S."/>
            <person name="Pesole G."/>
            <person name="Phillippy A.M."/>
            <person name="Ponting C.P."/>
            <person name="Pop M."/>
            <person name="Porcelli D."/>
            <person name="Powell J.R."/>
            <person name="Prohaska S."/>
            <person name="Pruitt K."/>
            <person name="Puig M."/>
            <person name="Quesneville H."/>
            <person name="Ram K.R."/>
            <person name="Rand D."/>
            <person name="Rasmussen M.D."/>
            <person name="Reed L.K."/>
            <person name="Reenan R."/>
            <person name="Reily A."/>
            <person name="Remington K.A."/>
            <person name="Rieger T.T."/>
            <person name="Ritchie M.G."/>
            <person name="Robin C."/>
            <person name="Rogers Y.H."/>
            <person name="Rohde C."/>
            <person name="Rozas J."/>
            <person name="Rubenfield M.J."/>
            <person name="Ruiz A."/>
            <person name="Russo S."/>
            <person name="Salzberg S.L."/>
            <person name="Sanchez-Gracia A."/>
            <person name="Saranga D.J."/>
            <person name="Sato H."/>
            <person name="Schaeffer S.W."/>
            <person name="Schatz M.C."/>
            <person name="Schlenke T."/>
            <person name="Schwartz R."/>
            <person name="Segarra C."/>
            <person name="Singh R.S."/>
            <person name="Sirot L."/>
            <person name="Sirota M."/>
            <person name="Sisneros N.B."/>
            <person name="Smith C.D."/>
            <person name="Smith T.F."/>
            <person name="Spieth J."/>
            <person name="Stage D.E."/>
            <person name="Stark A."/>
            <person name="Stephan W."/>
            <person name="Strausberg R.L."/>
            <person name="Strempel S."/>
            <person name="Sturgill D."/>
            <person name="Sutton G."/>
            <person name="Sutton G.G."/>
            <person name="Tao W."/>
            <person name="Teichmann S."/>
            <person name="Tobari Y.N."/>
            <person name="Tomimura Y."/>
            <person name="Tsolas J.M."/>
            <person name="Valente V.L."/>
            <person name="Venter E."/>
            <person name="Venter J.C."/>
            <person name="Vicario S."/>
            <person name="Vieira F.G."/>
            <person name="Vilella A.J."/>
            <person name="Villasante A."/>
            <person name="Walenz B."/>
            <person name="Wang J."/>
            <person name="Wasserman M."/>
            <person name="Watts T."/>
            <person name="Wilson D."/>
            <person name="Wilson R.K."/>
            <person name="Wing R.A."/>
            <person name="Wolfner M.F."/>
            <person name="Wong A."/>
            <person name="Wong G.K."/>
            <person name="Wu C.I."/>
            <person name="Wu G."/>
            <person name="Yamamoto D."/>
            <person name="Yang H.P."/>
            <person name="Yang S.P."/>
            <person name="Yorke J.A."/>
            <person name="Yoshida K."/>
            <person name="Zdobnov E."/>
            <person name="Zhang P."/>
            <person name="Zhang Y."/>
            <person name="Zimin A.V."/>
            <person name="Baldwin J."/>
            <person name="Abdouelleil A."/>
            <person name="Abdulkadir J."/>
            <person name="Abebe A."/>
            <person name="Abera B."/>
            <person name="Abreu J."/>
            <person name="Acer S.C."/>
            <person name="Aftuck L."/>
            <person name="Alexander A."/>
            <person name="An P."/>
            <person name="Anderson E."/>
            <person name="Anderson S."/>
            <person name="Arachi H."/>
            <person name="Azer M."/>
            <person name="Bachantsang P."/>
            <person name="Barry A."/>
            <person name="Bayul T."/>
            <person name="Berlin A."/>
            <person name="Bessette D."/>
            <person name="Bloom T."/>
            <person name="Blye J."/>
            <person name="Boguslavskiy L."/>
            <person name="Bonnet C."/>
            <person name="Boukhgalter B."/>
            <person name="Bourzgui I."/>
            <person name="Brown A."/>
            <person name="Cahill P."/>
            <person name="Channer S."/>
            <person name="Cheshatsang Y."/>
            <person name="Chuda L."/>
            <person name="Citroen M."/>
            <person name="Collymore A."/>
            <person name="Cooke P."/>
            <person name="Costello M."/>
            <person name="D'Aco K."/>
            <person name="Daza R."/>
            <person name="De Haan G."/>
            <person name="DeGray S."/>
            <person name="DeMaso C."/>
            <person name="Dhargay N."/>
            <person name="Dooley K."/>
            <person name="Dooley E."/>
            <person name="Doricent M."/>
            <person name="Dorje P."/>
            <person name="Dorjee K."/>
            <person name="Dupes A."/>
            <person name="Elong R."/>
            <person name="Falk J."/>
            <person name="Farina A."/>
            <person name="Faro S."/>
            <person name="Ferguson D."/>
            <person name="Fisher S."/>
            <person name="Foley C.D."/>
            <person name="Franke A."/>
            <person name="Friedrich D."/>
            <person name="Gadbois L."/>
            <person name="Gearin G."/>
            <person name="Gearin C.R."/>
            <person name="Giannoukos G."/>
            <person name="Goode T."/>
            <person name="Graham J."/>
            <person name="Grandbois E."/>
            <person name="Grewal S."/>
            <person name="Gyaltsen K."/>
            <person name="Hafez N."/>
            <person name="Hagos B."/>
            <person name="Hall J."/>
            <person name="Henson C."/>
            <person name="Hollinger A."/>
            <person name="Honan T."/>
            <person name="Huard M.D."/>
            <person name="Hughes L."/>
            <person name="Hurhula B."/>
            <person name="Husby M.E."/>
            <person name="Kamat A."/>
            <person name="Kanga B."/>
            <person name="Kashin S."/>
            <person name="Khazanovich D."/>
            <person name="Kisner P."/>
            <person name="Lance K."/>
            <person name="Lara M."/>
            <person name="Lee W."/>
            <person name="Lennon N."/>
            <person name="Letendre F."/>
            <person name="LeVine R."/>
            <person name="Lipovsky A."/>
            <person name="Liu X."/>
            <person name="Liu J."/>
            <person name="Liu S."/>
            <person name="Lokyitsang T."/>
            <person name="Lokyitsang Y."/>
            <person name="Lubonja R."/>
            <person name="Lui A."/>
            <person name="MacDonald P."/>
            <person name="Magnisalis V."/>
            <person name="Maru K."/>
            <person name="Matthews C."/>
            <person name="McCusker W."/>
            <person name="McDonough S."/>
            <person name="Mehta T."/>
            <person name="Meldrim J."/>
            <person name="Meneus L."/>
            <person name="Mihai O."/>
            <person name="Mihalev A."/>
            <person name="Mihova T."/>
            <person name="Mittelman R."/>
            <person name="Mlenga V."/>
            <person name="Montmayeur A."/>
            <person name="Mulrain L."/>
            <person name="Navidi A."/>
            <person name="Naylor J."/>
            <person name="Negash T."/>
            <person name="Nguyen T."/>
            <person name="Nguyen N."/>
            <person name="Nicol R."/>
            <person name="Norbu C."/>
            <person name="Norbu N."/>
            <person name="Novod N."/>
            <person name="O'Neill B."/>
            <person name="Osman S."/>
            <person name="Markiewicz E."/>
            <person name="Oyono O.L."/>
            <person name="Patti C."/>
            <person name="Phunkhang P."/>
            <person name="Pierre F."/>
            <person name="Priest M."/>
            <person name="Raghuraman S."/>
            <person name="Rege F."/>
            <person name="Reyes R."/>
            <person name="Rise C."/>
            <person name="Rogov P."/>
            <person name="Ross K."/>
            <person name="Ryan E."/>
            <person name="Settipalli S."/>
            <person name="Shea T."/>
            <person name="Sherpa N."/>
            <person name="Shi L."/>
            <person name="Shih D."/>
            <person name="Sparrow T."/>
            <person name="Spaulding J."/>
            <person name="Stalker J."/>
            <person name="Stange-Thomann N."/>
            <person name="Stavropoulos S."/>
            <person name="Stone C."/>
            <person name="Strader C."/>
            <person name="Tesfaye S."/>
            <person name="Thomson T."/>
            <person name="Thoulutsang Y."/>
            <person name="Thoulutsang D."/>
            <person name="Topham K."/>
            <person name="Topping I."/>
            <person name="Tsamla T."/>
            <person name="Vassiliev H."/>
            <person name="Vo A."/>
            <person name="Wangchuk T."/>
            <person name="Wangdi T."/>
            <person name="Weiand M."/>
            <person name="Wilkinson J."/>
            <person name="Wilson A."/>
            <person name="Yadav S."/>
            <person name="Young G."/>
            <person name="Yu Q."/>
            <person name="Zembek L."/>
            <person name="Zhong D."/>
            <person name="Zimmer A."/>
            <person name="Zwirko Z."/>
            <person name="Jaffe D.B."/>
            <person name="Alvarez P."/>
            <person name="Brockman W."/>
            <person name="Butler J."/>
            <person name="Chin C."/>
            <person name="Gnerre S."/>
            <person name="Grabherr M."/>
            <person name="Kleber M."/>
            <person name="Mauceli E."/>
            <person name="MacCallum I."/>
        </authorList>
    </citation>
    <scope>NUCLEOTIDE SEQUENCE [LARGE SCALE GENOMIC DNA]</scope>
    <source>
        <strain evidence="5">Tucson 15287-2541.00</strain>
    </source>
</reference>
<feature type="region of interest" description="Disordered" evidence="1">
    <location>
        <begin position="248"/>
        <end position="280"/>
    </location>
</feature>
<feature type="region of interest" description="Disordered" evidence="1">
    <location>
        <begin position="814"/>
        <end position="835"/>
    </location>
</feature>
<dbReference type="Proteomes" id="UP000001070">
    <property type="component" value="Unassembled WGS sequence"/>
</dbReference>
<evidence type="ECO:0000259" key="2">
    <source>
        <dbReference type="Pfam" id="PF16003"/>
    </source>
</evidence>
<dbReference type="AlphaFoldDB" id="B4JET0"/>
<dbReference type="PANTHER" id="PTHR39079:SF1">
    <property type="entry name" value="GH11706P-RELATED"/>
    <property type="match status" value="1"/>
</dbReference>
<evidence type="ECO:0000259" key="3">
    <source>
        <dbReference type="Pfam" id="PF16032"/>
    </source>
</evidence>
<feature type="domain" description="DUF4776" evidence="2">
    <location>
        <begin position="318"/>
        <end position="794"/>
    </location>
</feature>
<name>B4JET0_DROGR</name>
<dbReference type="InterPro" id="IPR031992">
    <property type="entry name" value="DUF4788"/>
</dbReference>